<reference evidence="1" key="1">
    <citation type="journal article" date="2018" name="Virology">
        <title>A giant virus infecting green algae encodes key fermentation genes.</title>
        <authorList>
            <person name="Schvarcz C.R."/>
            <person name="Steward G.F."/>
        </authorList>
    </citation>
    <scope>NUCLEOTIDE SEQUENCE [LARGE SCALE GENOMIC DNA]</scope>
</reference>
<gene>
    <name evidence="1" type="ORF">TetV_338</name>
</gene>
<organism evidence="1">
    <name type="scientific">Tetraselmis virus 1</name>
    <dbReference type="NCBI Taxonomy" id="2060617"/>
    <lineage>
        <taxon>Viruses</taxon>
        <taxon>Varidnaviria</taxon>
        <taxon>Bamfordvirae</taxon>
        <taxon>Nucleocytoviricota</taxon>
        <taxon>Megaviricetes</taxon>
        <taxon>Imitervirales</taxon>
        <taxon>Allomimiviridae</taxon>
        <taxon>Oceanusvirus</taxon>
        <taxon>Oceanusvirus kaneohense</taxon>
    </lineage>
</organism>
<name>A0A2P0VNI7_9VIRU</name>
<evidence type="ECO:0000313" key="2">
    <source>
        <dbReference type="Proteomes" id="UP000244773"/>
    </source>
</evidence>
<proteinExistence type="predicted"/>
<protein>
    <submittedName>
        <fullName evidence="1">Uncharacterized protein</fullName>
    </submittedName>
</protein>
<keyword evidence="2" id="KW-1185">Reference proteome</keyword>
<evidence type="ECO:0000313" key="1">
    <source>
        <dbReference type="EMBL" id="AUF82430.1"/>
    </source>
</evidence>
<accession>A0A2P0VNI7</accession>
<sequence length="83" mass="10014">MLTQKDQNKVEETLQEIIRHIQLGMNTENATYTIQNILRKAMQTTFNEEELMKYRKELYYKNGKNNNDLISNFVVQAFLYRHL</sequence>
<dbReference type="EMBL" id="KY322437">
    <property type="protein sequence ID" value="AUF82430.1"/>
    <property type="molecule type" value="Genomic_DNA"/>
</dbReference>
<dbReference type="Proteomes" id="UP000244773">
    <property type="component" value="Segment"/>
</dbReference>